<dbReference type="Pfam" id="PF02826">
    <property type="entry name" value="2-Hacid_dh_C"/>
    <property type="match status" value="1"/>
</dbReference>
<organism evidence="4 5">
    <name type="scientific">Corynebacterium atypicum</name>
    <dbReference type="NCBI Taxonomy" id="191610"/>
    <lineage>
        <taxon>Bacteria</taxon>
        <taxon>Bacillati</taxon>
        <taxon>Actinomycetota</taxon>
        <taxon>Actinomycetes</taxon>
        <taxon>Mycobacteriales</taxon>
        <taxon>Corynebacteriaceae</taxon>
        <taxon>Corynebacterium</taxon>
    </lineage>
</organism>
<reference evidence="4 5" key="1">
    <citation type="submission" date="2014-07" db="EMBL/GenBank/DDBJ databases">
        <title>Complete genome sequence of Corynebacterium atypicum DSM 44849: identifiction of the mycolic acid biosynthesis genes.</title>
        <authorList>
            <person name="Tippelt A."/>
            <person name="Mollmann S."/>
            <person name="Albersmeier A."/>
            <person name="Jaenicke S."/>
            <person name="Ruckert C."/>
            <person name="Tauch A."/>
        </authorList>
    </citation>
    <scope>NUCLEOTIDE SEQUENCE [LARGE SCALE GENOMIC DNA]</scope>
    <source>
        <strain evidence="4 5">R2070</strain>
    </source>
</reference>
<dbReference type="PROSITE" id="PS00671">
    <property type="entry name" value="D_2_HYDROXYACID_DH_3"/>
    <property type="match status" value="1"/>
</dbReference>
<evidence type="ECO:0000313" key="5">
    <source>
        <dbReference type="Proteomes" id="UP000028504"/>
    </source>
</evidence>
<dbReference type="PANTHER" id="PTHR10996">
    <property type="entry name" value="2-HYDROXYACID DEHYDROGENASE-RELATED"/>
    <property type="match status" value="1"/>
</dbReference>
<dbReference type="Proteomes" id="UP000028504">
    <property type="component" value="Chromosome"/>
</dbReference>
<proteinExistence type="predicted"/>
<dbReference type="PANTHER" id="PTHR10996:SF178">
    <property type="entry name" value="2-HYDROXYACID DEHYDROGENASE YGL185C-RELATED"/>
    <property type="match status" value="1"/>
</dbReference>
<keyword evidence="2" id="KW-0520">NAD</keyword>
<dbReference type="InterPro" id="IPR036291">
    <property type="entry name" value="NAD(P)-bd_dom_sf"/>
</dbReference>
<dbReference type="InterPro" id="IPR006140">
    <property type="entry name" value="D-isomer_DH_NAD-bd"/>
</dbReference>
<sequence length="305" mass="32687">MKFAMLPEPWPEVVAELDRAQITLTTDLNEADFLVYAGGPGGFPHPLPKRIGFVQYVFAGVEHMIAGGAIDGSVRWANAGGVYARPVAESALALLLAQYHQYKAASLAATFDVRWELDRRQGWLFDGPTVALIGAGGIGRALIEMLQPFGCRIIAVNASGREVPGADEVRTMDEPGELFAEADVVVLSCPLTEKTRGLVGEKQLRQMKPTAVLVNVGRGQLVDTDALVTALSEGWIAGAGLEVTDPEPLPDGHPLWRVPGCTISPHIAATDRIARRLIGPTIVRNAQAFASGETMPTEVDVERGY</sequence>
<dbReference type="CDD" id="cd12159">
    <property type="entry name" value="2-Hacid_dh_2"/>
    <property type="match status" value="1"/>
</dbReference>
<dbReference type="InterPro" id="IPR029753">
    <property type="entry name" value="D-isomer_DH_CS"/>
</dbReference>
<keyword evidence="1" id="KW-0560">Oxidoreductase</keyword>
<protein>
    <recommendedName>
        <fullName evidence="3">D-isomer specific 2-hydroxyacid dehydrogenase NAD-binding domain-containing protein</fullName>
    </recommendedName>
</protein>
<evidence type="ECO:0000259" key="3">
    <source>
        <dbReference type="Pfam" id="PF02826"/>
    </source>
</evidence>
<keyword evidence="5" id="KW-1185">Reference proteome</keyword>
<accession>A0ABM5QNY8</accession>
<name>A0ABM5QNY8_9CORY</name>
<dbReference type="InterPro" id="IPR050223">
    <property type="entry name" value="D-isomer_2-hydroxyacid_DH"/>
</dbReference>
<evidence type="ECO:0000313" key="4">
    <source>
        <dbReference type="EMBL" id="AIG64545.1"/>
    </source>
</evidence>
<evidence type="ECO:0000256" key="2">
    <source>
        <dbReference type="ARBA" id="ARBA00023027"/>
    </source>
</evidence>
<feature type="domain" description="D-isomer specific 2-hydroxyacid dehydrogenase NAD-binding" evidence="3">
    <location>
        <begin position="96"/>
        <end position="268"/>
    </location>
</feature>
<dbReference type="RefSeq" id="WP_038608386.1">
    <property type="nucleotide sequence ID" value="NZ_CP008944.1"/>
</dbReference>
<dbReference type="SUPFAM" id="SSF51735">
    <property type="entry name" value="NAD(P)-binding Rossmann-fold domains"/>
    <property type="match status" value="1"/>
</dbReference>
<gene>
    <name evidence="4" type="ORF">CATYP_08075</name>
</gene>
<dbReference type="EMBL" id="CP008944">
    <property type="protein sequence ID" value="AIG64545.1"/>
    <property type="molecule type" value="Genomic_DNA"/>
</dbReference>
<evidence type="ECO:0000256" key="1">
    <source>
        <dbReference type="ARBA" id="ARBA00023002"/>
    </source>
</evidence>
<dbReference type="Gene3D" id="3.40.50.720">
    <property type="entry name" value="NAD(P)-binding Rossmann-like Domain"/>
    <property type="match status" value="2"/>
</dbReference>